<proteinExistence type="predicted"/>
<protein>
    <submittedName>
        <fullName evidence="2">Pimeloyl-ACP methyl ester carboxylesterase</fullName>
    </submittedName>
</protein>
<reference evidence="2 3" key="1">
    <citation type="submission" date="2016-10" db="EMBL/GenBank/DDBJ databases">
        <authorList>
            <person name="de Groot N.N."/>
        </authorList>
    </citation>
    <scope>NUCLEOTIDE SEQUENCE [LARGE SCALE GENOMIC DNA]</scope>
    <source>
        <strain evidence="2 3">DSM 17925</strain>
    </source>
</reference>
<gene>
    <name evidence="2" type="ORF">SAMN04488515_1722</name>
</gene>
<dbReference type="PANTHER" id="PTHR43798">
    <property type="entry name" value="MONOACYLGLYCEROL LIPASE"/>
    <property type="match status" value="1"/>
</dbReference>
<feature type="domain" description="Serine aminopeptidase S33" evidence="1">
    <location>
        <begin position="57"/>
        <end position="218"/>
    </location>
</feature>
<dbReference type="Proteomes" id="UP000199167">
    <property type="component" value="Unassembled WGS sequence"/>
</dbReference>
<keyword evidence="3" id="KW-1185">Reference proteome</keyword>
<dbReference type="EMBL" id="FOIZ01000001">
    <property type="protein sequence ID" value="SEW22851.1"/>
    <property type="molecule type" value="Genomic_DNA"/>
</dbReference>
<accession>A0A1I0Q799</accession>
<dbReference type="Pfam" id="PF12146">
    <property type="entry name" value="Hydrolase_4"/>
    <property type="match status" value="1"/>
</dbReference>
<dbReference type="InterPro" id="IPR000073">
    <property type="entry name" value="AB_hydrolase_1"/>
</dbReference>
<sequence length="237" mass="26002">MSNEPLVLIPPMLCDARVFAPQFEDLSLDTPVMFAPTSTGERIEEIASNILGAAPAKFALAGMSMGGAVALEMLRRQPDRITRIALISASAQGETPQAASAREPLIVAARSGRFGDVIHQEMNPNWLAEGPERVRITNLITSMGQAVSAEGYVRQARAMQKRKDQQSTLRNVKQPTLVVCGAEDSLLPPRRHEFLAELVPYAKLEIIPGAGHLPTLEQPELTNHVLRTWMRQPLVLR</sequence>
<name>A0A1I0Q799_9RHOB</name>
<dbReference type="STRING" id="364200.SAMN04488515_1722"/>
<dbReference type="PRINTS" id="PR00111">
    <property type="entry name" value="ABHYDROLASE"/>
</dbReference>
<evidence type="ECO:0000313" key="3">
    <source>
        <dbReference type="Proteomes" id="UP000199167"/>
    </source>
</evidence>
<dbReference type="InterPro" id="IPR029058">
    <property type="entry name" value="AB_hydrolase_fold"/>
</dbReference>
<dbReference type="InterPro" id="IPR050266">
    <property type="entry name" value="AB_hydrolase_sf"/>
</dbReference>
<dbReference type="InterPro" id="IPR022742">
    <property type="entry name" value="Hydrolase_4"/>
</dbReference>
<dbReference type="SUPFAM" id="SSF53474">
    <property type="entry name" value="alpha/beta-Hydrolases"/>
    <property type="match status" value="1"/>
</dbReference>
<dbReference type="Gene3D" id="3.40.50.1820">
    <property type="entry name" value="alpha/beta hydrolase"/>
    <property type="match status" value="1"/>
</dbReference>
<dbReference type="AlphaFoldDB" id="A0A1I0Q799"/>
<evidence type="ECO:0000259" key="1">
    <source>
        <dbReference type="Pfam" id="PF12146"/>
    </source>
</evidence>
<organism evidence="2 3">
    <name type="scientific">Cognatiyoonia koreensis</name>
    <dbReference type="NCBI Taxonomy" id="364200"/>
    <lineage>
        <taxon>Bacteria</taxon>
        <taxon>Pseudomonadati</taxon>
        <taxon>Pseudomonadota</taxon>
        <taxon>Alphaproteobacteria</taxon>
        <taxon>Rhodobacterales</taxon>
        <taxon>Paracoccaceae</taxon>
        <taxon>Cognatiyoonia</taxon>
    </lineage>
</organism>
<evidence type="ECO:0000313" key="2">
    <source>
        <dbReference type="EMBL" id="SEW22851.1"/>
    </source>
</evidence>
<dbReference type="RefSeq" id="WP_089992769.1">
    <property type="nucleotide sequence ID" value="NZ_FOIZ01000001.1"/>
</dbReference>
<dbReference type="OrthoDB" id="5491135at2"/>